<name>A0A370WU00_9GAMM</name>
<comment type="caution">
    <text evidence="1">The sequence shown here is derived from an EMBL/GenBank/DDBJ whole genome shotgun (WGS) entry which is preliminary data.</text>
</comment>
<evidence type="ECO:0000313" key="2">
    <source>
        <dbReference type="Proteomes" id="UP000254258"/>
    </source>
</evidence>
<evidence type="ECO:0000313" key="1">
    <source>
        <dbReference type="EMBL" id="RDS79590.1"/>
    </source>
</evidence>
<sequence>MPTVESSTISVAVIGQPPKGITLRKQVSETLEWDAYGKGERIRGMGTVGLPGAHSALIALSIGNINVQRQWFIDPTLSQNIRYTMSHVFDNGLVKIRERLKTSDSRAFEKAVAALLFISGFAPQLPIADDGPDIVGVTPGGQVLLVECTLKTTDVMSKIGNLVSRREALRSVFVREKRANKILTVLVCQSPRSHIPQSDIDLAKHGVLLLTKENIENHLVTVQNPLDADEICGRIDTRLRELQTG</sequence>
<dbReference type="AlphaFoldDB" id="A0A370WU00"/>
<accession>A0A370WU00</accession>
<evidence type="ECO:0008006" key="3">
    <source>
        <dbReference type="Google" id="ProtNLM"/>
    </source>
</evidence>
<dbReference type="Proteomes" id="UP000254258">
    <property type="component" value="Unassembled WGS sequence"/>
</dbReference>
<organism evidence="1 2">
    <name type="scientific">Dyella monticola</name>
    <dbReference type="NCBI Taxonomy" id="1927958"/>
    <lineage>
        <taxon>Bacteria</taxon>
        <taxon>Pseudomonadati</taxon>
        <taxon>Pseudomonadota</taxon>
        <taxon>Gammaproteobacteria</taxon>
        <taxon>Lysobacterales</taxon>
        <taxon>Rhodanobacteraceae</taxon>
        <taxon>Dyella</taxon>
    </lineage>
</organism>
<reference evidence="1 2" key="1">
    <citation type="submission" date="2018-07" db="EMBL/GenBank/DDBJ databases">
        <title>Dyella monticola sp. nov. and Dyella psychrodurans sp. nov. isolated from monsoon evergreen broad-leaved forest soil of Dinghu Mountain, China.</title>
        <authorList>
            <person name="Gao Z."/>
            <person name="Qiu L."/>
        </authorList>
    </citation>
    <scope>NUCLEOTIDE SEQUENCE [LARGE SCALE GENOMIC DNA]</scope>
    <source>
        <strain evidence="1 2">4G-K06</strain>
    </source>
</reference>
<protein>
    <recommendedName>
        <fullName evidence="3">Restriction endonuclease type IV Mrr domain-containing protein</fullName>
    </recommendedName>
</protein>
<gene>
    <name evidence="1" type="ORF">DWU98_17525</name>
</gene>
<proteinExistence type="predicted"/>
<dbReference type="EMBL" id="QRBE01000012">
    <property type="protein sequence ID" value="RDS79590.1"/>
    <property type="molecule type" value="Genomic_DNA"/>
</dbReference>
<keyword evidence="2" id="KW-1185">Reference proteome</keyword>